<evidence type="ECO:0000256" key="1">
    <source>
        <dbReference type="SAM" id="MobiDB-lite"/>
    </source>
</evidence>
<dbReference type="GO" id="GO:0016757">
    <property type="term" value="F:glycosyltransferase activity"/>
    <property type="evidence" value="ECO:0007669"/>
    <property type="project" value="UniProtKB-KW"/>
</dbReference>
<feature type="compositionally biased region" description="Basic and acidic residues" evidence="1">
    <location>
        <begin position="265"/>
        <end position="277"/>
    </location>
</feature>
<feature type="region of interest" description="Disordered" evidence="1">
    <location>
        <begin position="208"/>
        <end position="249"/>
    </location>
</feature>
<name>A0A6J4VU20_9BACT</name>
<gene>
    <name evidence="2" type="ORF">AVDCRST_MAG18-4237</name>
</gene>
<protein>
    <submittedName>
        <fullName evidence="2">5-Phosphoribosyl diphosphate (PRPP): decaprenyl-phosphate 5-phosphoribosyltransferase</fullName>
        <ecNumber evidence="2">2.4.2.45</ecNumber>
    </submittedName>
</protein>
<dbReference type="AlphaFoldDB" id="A0A6J4VU20"/>
<keyword evidence="2" id="KW-0328">Glycosyltransferase</keyword>
<feature type="region of interest" description="Disordered" evidence="1">
    <location>
        <begin position="1"/>
        <end position="44"/>
    </location>
</feature>
<sequence length="328" mass="33261">DGDDSHDRTAGAVGATGRWPGGAASALAARRPGGGDPTAPVPDEESARLRGADLRAATAAGLCADLDLRLRGDRAGGRGVPGLLPGERRGLYPQRYSRHRAGPRAPAQAVPPDRGGGVAARAGLGLLRLPASADDRRGVPGAPGAGGDRGDLSPGECRLLVRAEAAGDPGCFHHRLRLRAAGGGRGGGDRGGDLAVALRADRAGGALPRLRQAARGDHAAERDGGATPARAGGILGDAAGGADRDRHGGDDHGLWALHLLRGEPAAEPRDDADDPVRPLRPLPLPLPRLPQERGRQPRAGVAVRPAPADLHHPLGAGLRGDPLLPLGV</sequence>
<proteinExistence type="predicted"/>
<reference evidence="2" key="1">
    <citation type="submission" date="2020-02" db="EMBL/GenBank/DDBJ databases">
        <authorList>
            <person name="Meier V. D."/>
        </authorList>
    </citation>
    <scope>NUCLEOTIDE SEQUENCE</scope>
    <source>
        <strain evidence="2">AVDCRST_MAG18</strain>
    </source>
</reference>
<feature type="region of interest" description="Disordered" evidence="1">
    <location>
        <begin position="131"/>
        <end position="153"/>
    </location>
</feature>
<feature type="compositionally biased region" description="Basic and acidic residues" evidence="1">
    <location>
        <begin position="214"/>
        <end position="224"/>
    </location>
</feature>
<organism evidence="2">
    <name type="scientific">uncultured Thermomicrobiales bacterium</name>
    <dbReference type="NCBI Taxonomy" id="1645740"/>
    <lineage>
        <taxon>Bacteria</taxon>
        <taxon>Pseudomonadati</taxon>
        <taxon>Thermomicrobiota</taxon>
        <taxon>Thermomicrobia</taxon>
        <taxon>Thermomicrobiales</taxon>
        <taxon>environmental samples</taxon>
    </lineage>
</organism>
<feature type="region of interest" description="Disordered" evidence="1">
    <location>
        <begin position="265"/>
        <end position="328"/>
    </location>
</feature>
<feature type="compositionally biased region" description="Pro residues" evidence="1">
    <location>
        <begin position="278"/>
        <end position="288"/>
    </location>
</feature>
<feature type="non-terminal residue" evidence="2">
    <location>
        <position position="1"/>
    </location>
</feature>
<evidence type="ECO:0000313" key="2">
    <source>
        <dbReference type="EMBL" id="CAA9587923.1"/>
    </source>
</evidence>
<dbReference type="EC" id="2.4.2.45" evidence="2"/>
<feature type="non-terminal residue" evidence="2">
    <location>
        <position position="328"/>
    </location>
</feature>
<dbReference type="EMBL" id="CADCWN010000341">
    <property type="protein sequence ID" value="CAA9587923.1"/>
    <property type="molecule type" value="Genomic_DNA"/>
</dbReference>
<feature type="compositionally biased region" description="Low complexity" evidence="1">
    <location>
        <begin position="297"/>
        <end position="308"/>
    </location>
</feature>
<keyword evidence="2" id="KW-0808">Transferase</keyword>
<accession>A0A6J4VU20</accession>